<reference evidence="15 16" key="1">
    <citation type="submission" date="2018-10" db="EMBL/GenBank/DDBJ databases">
        <title>Genomic Encyclopedia of Type Strains, Phase IV (KMG-IV): sequencing the most valuable type-strain genomes for metagenomic binning, comparative biology and taxonomic classification.</title>
        <authorList>
            <person name="Goeker M."/>
        </authorList>
    </citation>
    <scope>NUCLEOTIDE SEQUENCE [LARGE SCALE GENOMIC DNA]</scope>
    <source>
        <strain evidence="15 16">DSM 26916</strain>
    </source>
</reference>
<dbReference type="SUPFAM" id="SSF52540">
    <property type="entry name" value="P-loop containing nucleoside triphosphate hydrolases"/>
    <property type="match status" value="1"/>
</dbReference>
<dbReference type="GO" id="GO:0009245">
    <property type="term" value="P:lipid A biosynthetic process"/>
    <property type="evidence" value="ECO:0007669"/>
    <property type="project" value="UniProtKB-UniRule"/>
</dbReference>
<dbReference type="GO" id="GO:0005524">
    <property type="term" value="F:ATP binding"/>
    <property type="evidence" value="ECO:0007669"/>
    <property type="project" value="UniProtKB-UniRule"/>
</dbReference>
<dbReference type="HAMAP" id="MF_00409">
    <property type="entry name" value="LpxK"/>
    <property type="match status" value="1"/>
</dbReference>
<comment type="pathway">
    <text evidence="2 13">Glycolipid biosynthesis; lipid IV(A) biosynthesis; lipid IV(A) from (3R)-3-hydroxytetradecanoyl-[acyl-carrier-protein] and UDP-N-acetyl-alpha-D-glucosamine: step 6/6.</text>
</comment>
<proteinExistence type="inferred from homology"/>
<evidence type="ECO:0000256" key="3">
    <source>
        <dbReference type="ARBA" id="ARBA00012071"/>
    </source>
</evidence>
<dbReference type="InterPro" id="IPR027417">
    <property type="entry name" value="P-loop_NTPase"/>
</dbReference>
<dbReference type="InterPro" id="IPR003758">
    <property type="entry name" value="LpxK"/>
</dbReference>
<evidence type="ECO:0000256" key="8">
    <source>
        <dbReference type="ARBA" id="ARBA00022741"/>
    </source>
</evidence>
<evidence type="ECO:0000256" key="12">
    <source>
        <dbReference type="ARBA" id="ARBA00029757"/>
    </source>
</evidence>
<dbReference type="OrthoDB" id="9766423at2"/>
<dbReference type="UniPathway" id="UPA00359">
    <property type="reaction ID" value="UER00482"/>
</dbReference>
<gene>
    <name evidence="13" type="primary">lpxK</name>
    <name evidence="15" type="ORF">DFR35_2652</name>
</gene>
<dbReference type="Proteomes" id="UP000268908">
    <property type="component" value="Unassembled WGS sequence"/>
</dbReference>
<accession>A0A497XA52</accession>
<keyword evidence="11 13" id="KW-0443">Lipid metabolism</keyword>
<evidence type="ECO:0000256" key="9">
    <source>
        <dbReference type="ARBA" id="ARBA00022777"/>
    </source>
</evidence>
<dbReference type="CDD" id="cd01983">
    <property type="entry name" value="SIMIBI"/>
    <property type="match status" value="1"/>
</dbReference>
<keyword evidence="7 13" id="KW-0808">Transferase</keyword>
<comment type="function">
    <text evidence="1 13">Transfers the gamma-phosphate of ATP to the 4'-position of a tetraacyldisaccharide 1-phosphate intermediate (termed DS-1-P) to form tetraacyldisaccharide 1,4'-bis-phosphate (lipid IVA).</text>
</comment>
<dbReference type="AlphaFoldDB" id="A0A497XA52"/>
<comment type="catalytic activity">
    <reaction evidence="13">
        <text>a lipid A disaccharide + ATP = a lipid IVA + ADP + H(+)</text>
        <dbReference type="Rhea" id="RHEA:67840"/>
        <dbReference type="ChEBI" id="CHEBI:15378"/>
        <dbReference type="ChEBI" id="CHEBI:30616"/>
        <dbReference type="ChEBI" id="CHEBI:176343"/>
        <dbReference type="ChEBI" id="CHEBI:176425"/>
        <dbReference type="ChEBI" id="CHEBI:456216"/>
        <dbReference type="EC" id="2.7.1.130"/>
    </reaction>
</comment>
<evidence type="ECO:0000256" key="4">
    <source>
        <dbReference type="ARBA" id="ARBA00016436"/>
    </source>
</evidence>
<dbReference type="GO" id="GO:0009244">
    <property type="term" value="P:lipopolysaccharide core region biosynthetic process"/>
    <property type="evidence" value="ECO:0007669"/>
    <property type="project" value="TreeGrafter"/>
</dbReference>
<comment type="similarity">
    <text evidence="13">Belongs to the LpxK family.</text>
</comment>
<organism evidence="15 16">
    <name type="scientific">Sulfurisoma sediminicola</name>
    <dbReference type="NCBI Taxonomy" id="1381557"/>
    <lineage>
        <taxon>Bacteria</taxon>
        <taxon>Pseudomonadati</taxon>
        <taxon>Pseudomonadota</taxon>
        <taxon>Betaproteobacteria</taxon>
        <taxon>Nitrosomonadales</taxon>
        <taxon>Sterolibacteriaceae</taxon>
        <taxon>Sulfurisoma</taxon>
    </lineage>
</organism>
<keyword evidence="10 13" id="KW-0067">ATP-binding</keyword>
<keyword evidence="5 13" id="KW-0444">Lipid biosynthesis</keyword>
<dbReference type="NCBIfam" id="TIGR00682">
    <property type="entry name" value="lpxK"/>
    <property type="match status" value="1"/>
</dbReference>
<dbReference type="PANTHER" id="PTHR42724">
    <property type="entry name" value="TETRAACYLDISACCHARIDE 4'-KINASE"/>
    <property type="match status" value="1"/>
</dbReference>
<evidence type="ECO:0000256" key="5">
    <source>
        <dbReference type="ARBA" id="ARBA00022516"/>
    </source>
</evidence>
<evidence type="ECO:0000256" key="7">
    <source>
        <dbReference type="ARBA" id="ARBA00022679"/>
    </source>
</evidence>
<feature type="binding site" evidence="13">
    <location>
        <begin position="59"/>
        <end position="66"/>
    </location>
    <ligand>
        <name>ATP</name>
        <dbReference type="ChEBI" id="CHEBI:30616"/>
    </ligand>
</feature>
<dbReference type="GO" id="GO:0009029">
    <property type="term" value="F:lipid-A 4'-kinase activity"/>
    <property type="evidence" value="ECO:0007669"/>
    <property type="project" value="UniProtKB-UniRule"/>
</dbReference>
<evidence type="ECO:0000256" key="1">
    <source>
        <dbReference type="ARBA" id="ARBA00002274"/>
    </source>
</evidence>
<evidence type="ECO:0000256" key="10">
    <source>
        <dbReference type="ARBA" id="ARBA00022840"/>
    </source>
</evidence>
<dbReference type="GO" id="GO:0005886">
    <property type="term" value="C:plasma membrane"/>
    <property type="evidence" value="ECO:0007669"/>
    <property type="project" value="TreeGrafter"/>
</dbReference>
<evidence type="ECO:0000256" key="2">
    <source>
        <dbReference type="ARBA" id="ARBA00004870"/>
    </source>
</evidence>
<protein>
    <recommendedName>
        <fullName evidence="4 13">Tetraacyldisaccharide 4'-kinase</fullName>
        <ecNumber evidence="3 13">2.7.1.130</ecNumber>
    </recommendedName>
    <alternativeName>
        <fullName evidence="12 13">Lipid A 4'-kinase</fullName>
    </alternativeName>
</protein>
<evidence type="ECO:0000256" key="13">
    <source>
        <dbReference type="HAMAP-Rule" id="MF_00409"/>
    </source>
</evidence>
<keyword evidence="14" id="KW-1133">Transmembrane helix</keyword>
<sequence length="332" mass="35370">MSVAVLTDAWRSRGPLAWLLLPVGLLFFAIVAVRRRLYRAGLLKSTTLPVPVVVVGNITAGGAGKTPLTIWLARALQAAGRHPGVVSRGHGRDDDAVREVGAGATAAEVGDEPLLIHRRAGCPVVVGRDRVAAAVALLAAHPECDVIVADDGLQHYRLARDIELVVCDARGVMNGWPLPAGPLREPVSRLREADALVLNGCCSAVAHGVAVFRMDLEGARFHRLDGRAQSCTAAELAGKRLHALAGIGDPARFFAHLEELGLSCETHAFPDHHRYAGADFPREGDAIVTTEKDAVKFPPDLALPVWVLPVAARLEPDLAQFVVERIDGRPPA</sequence>
<evidence type="ECO:0000256" key="14">
    <source>
        <dbReference type="SAM" id="Phobius"/>
    </source>
</evidence>
<name>A0A497XA52_9PROT</name>
<evidence type="ECO:0000256" key="6">
    <source>
        <dbReference type="ARBA" id="ARBA00022556"/>
    </source>
</evidence>
<keyword evidence="14" id="KW-0812">Transmembrane</keyword>
<dbReference type="EC" id="2.7.1.130" evidence="3 13"/>
<evidence type="ECO:0000313" key="16">
    <source>
        <dbReference type="Proteomes" id="UP000268908"/>
    </source>
</evidence>
<evidence type="ECO:0000256" key="11">
    <source>
        <dbReference type="ARBA" id="ARBA00023098"/>
    </source>
</evidence>
<keyword evidence="9 13" id="KW-0418">Kinase</keyword>
<dbReference type="PANTHER" id="PTHR42724:SF1">
    <property type="entry name" value="TETRAACYLDISACCHARIDE 4'-KINASE, MITOCHONDRIAL-RELATED"/>
    <property type="match status" value="1"/>
</dbReference>
<keyword evidence="6 13" id="KW-0441">Lipid A biosynthesis</keyword>
<feature type="transmembrane region" description="Helical" evidence="14">
    <location>
        <begin position="16"/>
        <end position="33"/>
    </location>
</feature>
<dbReference type="EMBL" id="RCCI01000007">
    <property type="protein sequence ID" value="RLJ62834.1"/>
    <property type="molecule type" value="Genomic_DNA"/>
</dbReference>
<evidence type="ECO:0000313" key="15">
    <source>
        <dbReference type="EMBL" id="RLJ62834.1"/>
    </source>
</evidence>
<keyword evidence="16" id="KW-1185">Reference proteome</keyword>
<keyword evidence="8 13" id="KW-0547">Nucleotide-binding</keyword>
<dbReference type="Pfam" id="PF02606">
    <property type="entry name" value="LpxK"/>
    <property type="match status" value="1"/>
</dbReference>
<keyword evidence="14" id="KW-0472">Membrane</keyword>
<comment type="caution">
    <text evidence="15">The sequence shown here is derived from an EMBL/GenBank/DDBJ whole genome shotgun (WGS) entry which is preliminary data.</text>
</comment>